<feature type="region of interest" description="Disordered" evidence="1">
    <location>
        <begin position="251"/>
        <end position="288"/>
    </location>
</feature>
<reference evidence="2" key="1">
    <citation type="submission" date="2021-03" db="EMBL/GenBank/DDBJ databases">
        <title>Chromosome level genome of the anhydrobiotic midge Polypedilum vanderplanki.</title>
        <authorList>
            <person name="Yoshida Y."/>
            <person name="Kikawada T."/>
            <person name="Gusev O."/>
        </authorList>
    </citation>
    <scope>NUCLEOTIDE SEQUENCE</scope>
    <source>
        <strain evidence="2">NIAS01</strain>
        <tissue evidence="2">Whole body or cell culture</tissue>
    </source>
</reference>
<feature type="region of interest" description="Disordered" evidence="1">
    <location>
        <begin position="201"/>
        <end position="230"/>
    </location>
</feature>
<dbReference type="PANTHER" id="PTHR21520:SF2">
    <property type="entry name" value="GLUTAMATE-RICH PROTEIN 2"/>
    <property type="match status" value="1"/>
</dbReference>
<organism evidence="2 3">
    <name type="scientific">Polypedilum vanderplanki</name>
    <name type="common">Sleeping chironomid midge</name>
    <dbReference type="NCBI Taxonomy" id="319348"/>
    <lineage>
        <taxon>Eukaryota</taxon>
        <taxon>Metazoa</taxon>
        <taxon>Ecdysozoa</taxon>
        <taxon>Arthropoda</taxon>
        <taxon>Hexapoda</taxon>
        <taxon>Insecta</taxon>
        <taxon>Pterygota</taxon>
        <taxon>Neoptera</taxon>
        <taxon>Endopterygota</taxon>
        <taxon>Diptera</taxon>
        <taxon>Nematocera</taxon>
        <taxon>Chironomoidea</taxon>
        <taxon>Chironomidae</taxon>
        <taxon>Chironominae</taxon>
        <taxon>Polypedilum</taxon>
        <taxon>Polypedilum</taxon>
    </lineage>
</organism>
<feature type="compositionally biased region" description="Low complexity" evidence="1">
    <location>
        <begin position="269"/>
        <end position="285"/>
    </location>
</feature>
<gene>
    <name evidence="2" type="ORF">PVAND_012252</name>
</gene>
<dbReference type="InterPro" id="IPR011990">
    <property type="entry name" value="TPR-like_helical_dom_sf"/>
</dbReference>
<evidence type="ECO:0000256" key="1">
    <source>
        <dbReference type="SAM" id="MobiDB-lite"/>
    </source>
</evidence>
<dbReference type="SUPFAM" id="SSF48452">
    <property type="entry name" value="TPR-like"/>
    <property type="match status" value="1"/>
</dbReference>
<dbReference type="InterPro" id="IPR026703">
    <property type="entry name" value="ERICH2"/>
</dbReference>
<dbReference type="PANTHER" id="PTHR21520">
    <property type="entry name" value="GLUTAMATE-RICH PROTEIN 2"/>
    <property type="match status" value="1"/>
</dbReference>
<dbReference type="EMBL" id="JADBJN010000001">
    <property type="protein sequence ID" value="KAG5682934.1"/>
    <property type="molecule type" value="Genomic_DNA"/>
</dbReference>
<dbReference type="Proteomes" id="UP001107558">
    <property type="component" value="Chromosome 1"/>
</dbReference>
<feature type="region of interest" description="Disordered" evidence="1">
    <location>
        <begin position="158"/>
        <end position="180"/>
    </location>
</feature>
<dbReference type="AlphaFoldDB" id="A0A9J6CMU0"/>
<dbReference type="OrthoDB" id="9950633at2759"/>
<sequence>MSLIINNNNNLDEANGNLIMGSTTTTTAASTAANYRNSNNNDEDSASSNYTDPEDQNDSTSAPTELLAEFLTSIMRKDYANALKYCKMILDYEPNNKPAKDFFPELLMRVNQQQQQQQQSSSSSARSDENCNYTSSLEVVDNEILDNDMIDDNYYYSDSSSLSSSNSNSTTTNGSMDLNSYEDEINNQENEQDQDDQDLINQHSFSSNDSSKSDPFPESQSSSESIDHRMISPTFSFTSLLLEESDEINGNASNEPLLLPQQEQTIAETSAQPPQPTSSSSPFTSKIVNMIRRKLN</sequence>
<feature type="compositionally biased region" description="Low complexity" evidence="1">
    <location>
        <begin position="158"/>
        <end position="172"/>
    </location>
</feature>
<evidence type="ECO:0000313" key="2">
    <source>
        <dbReference type="EMBL" id="KAG5682934.1"/>
    </source>
</evidence>
<comment type="caution">
    <text evidence="2">The sequence shown here is derived from an EMBL/GenBank/DDBJ whole genome shotgun (WGS) entry which is preliminary data.</text>
</comment>
<feature type="region of interest" description="Disordered" evidence="1">
    <location>
        <begin position="110"/>
        <end position="131"/>
    </location>
</feature>
<name>A0A9J6CMU0_POLVA</name>
<accession>A0A9J6CMU0</accession>
<feature type="compositionally biased region" description="Low complexity" evidence="1">
    <location>
        <begin position="201"/>
        <end position="217"/>
    </location>
</feature>
<protein>
    <submittedName>
        <fullName evidence="2">Uncharacterized protein</fullName>
    </submittedName>
</protein>
<keyword evidence="3" id="KW-1185">Reference proteome</keyword>
<feature type="region of interest" description="Disordered" evidence="1">
    <location>
        <begin position="34"/>
        <end position="62"/>
    </location>
</feature>
<proteinExistence type="predicted"/>
<feature type="compositionally biased region" description="Low complexity" evidence="1">
    <location>
        <begin position="112"/>
        <end position="124"/>
    </location>
</feature>
<evidence type="ECO:0000313" key="3">
    <source>
        <dbReference type="Proteomes" id="UP001107558"/>
    </source>
</evidence>